<dbReference type="PANTHER" id="PTHR42852">
    <property type="entry name" value="THIOL:DISULFIDE INTERCHANGE PROTEIN DSBE"/>
    <property type="match status" value="1"/>
</dbReference>
<dbReference type="CDD" id="cd02966">
    <property type="entry name" value="TlpA_like_family"/>
    <property type="match status" value="1"/>
</dbReference>
<gene>
    <name evidence="3" type="ORF">Nstercoris_02155</name>
</gene>
<dbReference type="GO" id="GO:0016209">
    <property type="term" value="F:antioxidant activity"/>
    <property type="evidence" value="ECO:0007669"/>
    <property type="project" value="InterPro"/>
</dbReference>
<keyword evidence="1" id="KW-0676">Redox-active center</keyword>
<evidence type="ECO:0000313" key="3">
    <source>
        <dbReference type="EMBL" id="BBL35878.1"/>
    </source>
</evidence>
<dbReference type="InterPro" id="IPR000866">
    <property type="entry name" value="AhpC/TSA"/>
</dbReference>
<dbReference type="InterPro" id="IPR017937">
    <property type="entry name" value="Thioredoxin_CS"/>
</dbReference>
<dbReference type="GO" id="GO:0015036">
    <property type="term" value="F:disulfide oxidoreductase activity"/>
    <property type="evidence" value="ECO:0007669"/>
    <property type="project" value="UniProtKB-ARBA"/>
</dbReference>
<dbReference type="EMBL" id="AP019755">
    <property type="protein sequence ID" value="BBL35878.1"/>
    <property type="molecule type" value="Genomic_DNA"/>
</dbReference>
<dbReference type="PROSITE" id="PS51352">
    <property type="entry name" value="THIOREDOXIN_2"/>
    <property type="match status" value="1"/>
</dbReference>
<dbReference type="AlphaFoldDB" id="A0A4Y1YPY1"/>
<proteinExistence type="predicted"/>
<sequence>MLKHMMQPLRKILILLLLILFLPANHSTAYGFHFEDSAGKTHVLSDYKGKWVLINFWATWCPPCLKEIPDLARLSEERSDIVVLGIAMEYDDTEVVMQFVKDMAIPYPIILGDMATAAQIGDRISMLPSTYLFDPNGKPAVRKIGLTTRAEIEAFIDTYSKQSKANHSSITVN</sequence>
<protein>
    <submittedName>
        <fullName evidence="3">Thiol-disulfide oxidoreductase ResA</fullName>
    </submittedName>
</protein>
<dbReference type="SUPFAM" id="SSF52833">
    <property type="entry name" value="Thioredoxin-like"/>
    <property type="match status" value="1"/>
</dbReference>
<dbReference type="PROSITE" id="PS00194">
    <property type="entry name" value="THIOREDOXIN_1"/>
    <property type="match status" value="1"/>
</dbReference>
<evidence type="ECO:0000256" key="1">
    <source>
        <dbReference type="ARBA" id="ARBA00023284"/>
    </source>
</evidence>
<keyword evidence="4" id="KW-1185">Reference proteome</keyword>
<dbReference type="KEGG" id="nst:Nstercoris_02155"/>
<dbReference type="InterPro" id="IPR013766">
    <property type="entry name" value="Thioredoxin_domain"/>
</dbReference>
<accession>A0A4Y1YPY1</accession>
<reference evidence="3 4" key="1">
    <citation type="submission" date="2019-06" db="EMBL/GenBank/DDBJ databases">
        <title>Nitrosomonas stercoris KYUHI-S whole genome shotgun sequence.</title>
        <authorList>
            <person name="Nakagawa T."/>
            <person name="Tsuchiya Y."/>
            <person name="Takahashi R."/>
        </authorList>
    </citation>
    <scope>NUCLEOTIDE SEQUENCE [LARGE SCALE GENOMIC DNA]</scope>
    <source>
        <strain evidence="3 4">KYUHI-S</strain>
    </source>
</reference>
<dbReference type="InterPro" id="IPR050553">
    <property type="entry name" value="Thioredoxin_ResA/DsbE_sf"/>
</dbReference>
<dbReference type="InterPro" id="IPR036249">
    <property type="entry name" value="Thioredoxin-like_sf"/>
</dbReference>
<dbReference type="PANTHER" id="PTHR42852:SF13">
    <property type="entry name" value="PROTEIN DIPZ"/>
    <property type="match status" value="1"/>
</dbReference>
<dbReference type="Gene3D" id="3.40.30.10">
    <property type="entry name" value="Glutaredoxin"/>
    <property type="match status" value="1"/>
</dbReference>
<evidence type="ECO:0000259" key="2">
    <source>
        <dbReference type="PROSITE" id="PS51352"/>
    </source>
</evidence>
<feature type="domain" description="Thioredoxin" evidence="2">
    <location>
        <begin position="23"/>
        <end position="161"/>
    </location>
</feature>
<name>A0A4Y1YPY1_9PROT</name>
<evidence type="ECO:0000313" key="4">
    <source>
        <dbReference type="Proteomes" id="UP000316473"/>
    </source>
</evidence>
<dbReference type="Proteomes" id="UP000316473">
    <property type="component" value="Chromosome"/>
</dbReference>
<organism evidence="3 4">
    <name type="scientific">Nitrosomonas stercoris</name>
    <dbReference type="NCBI Taxonomy" id="1444684"/>
    <lineage>
        <taxon>Bacteria</taxon>
        <taxon>Pseudomonadati</taxon>
        <taxon>Pseudomonadota</taxon>
        <taxon>Betaproteobacteria</taxon>
        <taxon>Nitrosomonadales</taxon>
        <taxon>Nitrosomonadaceae</taxon>
        <taxon>Nitrosomonas</taxon>
    </lineage>
</organism>
<dbReference type="Pfam" id="PF00578">
    <property type="entry name" value="AhpC-TSA"/>
    <property type="match status" value="1"/>
</dbReference>